<dbReference type="InterPro" id="IPR002155">
    <property type="entry name" value="Thiolase"/>
</dbReference>
<dbReference type="InterPro" id="IPR020616">
    <property type="entry name" value="Thiolase_N"/>
</dbReference>
<dbReference type="NCBIfam" id="TIGR01930">
    <property type="entry name" value="AcCoA-C-Actrans"/>
    <property type="match status" value="1"/>
</dbReference>
<name>A0ABQ2YE34_9NEIS</name>
<reference evidence="8" key="1">
    <citation type="journal article" date="2019" name="Int. J. Syst. Evol. Microbiol.">
        <title>The Global Catalogue of Microorganisms (GCM) 10K type strain sequencing project: providing services to taxonomists for standard genome sequencing and annotation.</title>
        <authorList>
            <consortium name="The Broad Institute Genomics Platform"/>
            <consortium name="The Broad Institute Genome Sequencing Center for Infectious Disease"/>
            <person name="Wu L."/>
            <person name="Ma J."/>
        </authorList>
    </citation>
    <scope>NUCLEOTIDE SEQUENCE [LARGE SCALE GENOMIC DNA]</scope>
    <source>
        <strain evidence="8">KCTC 32041</strain>
    </source>
</reference>
<gene>
    <name evidence="7" type="primary">fadA</name>
    <name evidence="7" type="ORF">GCM10011290_04670</name>
</gene>
<evidence type="ECO:0000313" key="7">
    <source>
        <dbReference type="EMBL" id="GGX80122.1"/>
    </source>
</evidence>
<dbReference type="PANTHER" id="PTHR18919">
    <property type="entry name" value="ACETYL-COA C-ACYLTRANSFERASE"/>
    <property type="match status" value="1"/>
</dbReference>
<accession>A0ABQ2YE34</accession>
<dbReference type="PANTHER" id="PTHR18919:SF138">
    <property type="entry name" value="ACETYL-COA C-ACETYLTRANSFERASE"/>
    <property type="match status" value="1"/>
</dbReference>
<feature type="domain" description="Thiolase N-terminal" evidence="5">
    <location>
        <begin position="7"/>
        <end position="265"/>
    </location>
</feature>
<dbReference type="EMBL" id="BMYW01000001">
    <property type="protein sequence ID" value="GGX80122.1"/>
    <property type="molecule type" value="Genomic_DNA"/>
</dbReference>
<evidence type="ECO:0000256" key="3">
    <source>
        <dbReference type="ARBA" id="ARBA00023315"/>
    </source>
</evidence>
<dbReference type="InterPro" id="IPR020617">
    <property type="entry name" value="Thiolase_C"/>
</dbReference>
<dbReference type="InterPro" id="IPR016039">
    <property type="entry name" value="Thiolase-like"/>
</dbReference>
<dbReference type="CDD" id="cd00751">
    <property type="entry name" value="thiolase"/>
    <property type="match status" value="1"/>
</dbReference>
<evidence type="ECO:0000256" key="2">
    <source>
        <dbReference type="ARBA" id="ARBA00022679"/>
    </source>
</evidence>
<protein>
    <submittedName>
        <fullName evidence="7">Acetyl-CoA acetyltransferase</fullName>
    </submittedName>
</protein>
<evidence type="ECO:0000313" key="8">
    <source>
        <dbReference type="Proteomes" id="UP000600877"/>
    </source>
</evidence>
<dbReference type="InterPro" id="IPR020610">
    <property type="entry name" value="Thiolase_AS"/>
</dbReference>
<evidence type="ECO:0000259" key="6">
    <source>
        <dbReference type="Pfam" id="PF02803"/>
    </source>
</evidence>
<dbReference type="PROSITE" id="PS00098">
    <property type="entry name" value="THIOLASE_1"/>
    <property type="match status" value="1"/>
</dbReference>
<proteinExistence type="inferred from homology"/>
<keyword evidence="8" id="KW-1185">Reference proteome</keyword>
<dbReference type="PIRSF" id="PIRSF000429">
    <property type="entry name" value="Ac-CoA_Ac_transf"/>
    <property type="match status" value="1"/>
</dbReference>
<dbReference type="Proteomes" id="UP000600877">
    <property type="component" value="Unassembled WGS sequence"/>
</dbReference>
<evidence type="ECO:0000256" key="4">
    <source>
        <dbReference type="RuleBase" id="RU003557"/>
    </source>
</evidence>
<evidence type="ECO:0000259" key="5">
    <source>
        <dbReference type="Pfam" id="PF00108"/>
    </source>
</evidence>
<evidence type="ECO:0000256" key="1">
    <source>
        <dbReference type="ARBA" id="ARBA00010982"/>
    </source>
</evidence>
<feature type="domain" description="Thiolase C-terminal" evidence="6">
    <location>
        <begin position="272"/>
        <end position="393"/>
    </location>
</feature>
<dbReference type="Pfam" id="PF02803">
    <property type="entry name" value="Thiolase_C"/>
    <property type="match status" value="1"/>
</dbReference>
<dbReference type="SUPFAM" id="SSF53901">
    <property type="entry name" value="Thiolase-like"/>
    <property type="match status" value="2"/>
</dbReference>
<dbReference type="InterPro" id="IPR020615">
    <property type="entry name" value="Thiolase_acyl_enz_int_AS"/>
</dbReference>
<comment type="similarity">
    <text evidence="1 4">Belongs to the thiolase-like superfamily. Thiolase family.</text>
</comment>
<organism evidence="7 8">
    <name type="scientific">Vogesella alkaliphila</name>
    <dbReference type="NCBI Taxonomy" id="1193621"/>
    <lineage>
        <taxon>Bacteria</taxon>
        <taxon>Pseudomonadati</taxon>
        <taxon>Pseudomonadota</taxon>
        <taxon>Betaproteobacteria</taxon>
        <taxon>Neisseriales</taxon>
        <taxon>Chromobacteriaceae</taxon>
        <taxon>Vogesella</taxon>
    </lineage>
</organism>
<comment type="caution">
    <text evidence="7">The sequence shown here is derived from an EMBL/GenBank/DDBJ whole genome shotgun (WGS) entry which is preliminary data.</text>
</comment>
<dbReference type="PROSITE" id="PS00099">
    <property type="entry name" value="THIOLASE_3"/>
    <property type="match status" value="1"/>
</dbReference>
<dbReference type="Gene3D" id="3.40.47.10">
    <property type="match status" value="2"/>
</dbReference>
<keyword evidence="2 4" id="KW-0808">Transferase</keyword>
<sequence length="395" mass="40399">MMQNDAIVIVGMARTAMGGFQGSLSGQSASELGAVAIRAAVERAGVAPEAVEEVIMGCVLPAGQGQAPARQAAIKGGLALAAGATTINKMCGSGMKALMLAHDLLKAGSNTVMVAGGMESMSNAPYIIPKARGGLRLGHGELKDHMFLDGLEDAYDKGKLMGVFAELCAEKYGFSRAAQDEYAIASLTRAQHAITSGAFKGEIAAVTVVGRKGEEVVAEDEQPLKANLDKIPTLKPAFKKDGTVTPANASSISDGAAALVLMRESEASARGLTPLARIVGHSTHAHEPAWFSTAPVGAMQKLLAKTGWTVDDVDLFEINEAFAVVTMAAMHDLGLPHAKVNVNGGACALGHPIGASGARIVVTLIAALQARGLKRGVASLCIGGGEATALAVELV</sequence>
<dbReference type="Pfam" id="PF00108">
    <property type="entry name" value="Thiolase_N"/>
    <property type="match status" value="1"/>
</dbReference>
<keyword evidence="3 4" id="KW-0012">Acyltransferase</keyword>